<dbReference type="AlphaFoldDB" id="A0A1G9YJ56"/>
<sequence length="134" mass="14433">MTNAFANLDSTWRVVKRAQYEAFEFELCDGGIRVKNCSHAEPADHEYHVTVDDGIPVACECPADAKYSSACKHRVAVAIRTPLLDAAATQAVADGGTVVSDGDAGETDECDCADLGDGFPCWECYRTGKRTLPE</sequence>
<accession>A0A1G9YJ56</accession>
<dbReference type="GO" id="GO:0008270">
    <property type="term" value="F:zinc ion binding"/>
    <property type="evidence" value="ECO:0007669"/>
    <property type="project" value="UniProtKB-KW"/>
</dbReference>
<dbReference type="Proteomes" id="UP000199451">
    <property type="component" value="Unassembled WGS sequence"/>
</dbReference>
<dbReference type="OrthoDB" id="189856at2157"/>
<keyword evidence="1" id="KW-0862">Zinc</keyword>
<dbReference type="RefSeq" id="WP_089699283.1">
    <property type="nucleotide sequence ID" value="NZ_FNHL01000005.1"/>
</dbReference>
<evidence type="ECO:0000313" key="3">
    <source>
        <dbReference type="EMBL" id="SDN09238.1"/>
    </source>
</evidence>
<gene>
    <name evidence="3" type="ORF">SAMN04487949_3334</name>
</gene>
<evidence type="ECO:0000256" key="1">
    <source>
        <dbReference type="PROSITE-ProRule" id="PRU00325"/>
    </source>
</evidence>
<reference evidence="4" key="1">
    <citation type="submission" date="2016-10" db="EMBL/GenBank/DDBJ databases">
        <authorList>
            <person name="Varghese N."/>
            <person name="Submissions S."/>
        </authorList>
    </citation>
    <scope>NUCLEOTIDE SEQUENCE [LARGE SCALE GENOMIC DNA]</scope>
    <source>
        <strain evidence="4">CGMCC 1.10119</strain>
    </source>
</reference>
<keyword evidence="4" id="KW-1185">Reference proteome</keyword>
<dbReference type="InterPro" id="IPR007527">
    <property type="entry name" value="Znf_SWIM"/>
</dbReference>
<organism evidence="3 4">
    <name type="scientific">Halogranum gelatinilyticum</name>
    <dbReference type="NCBI Taxonomy" id="660521"/>
    <lineage>
        <taxon>Archaea</taxon>
        <taxon>Methanobacteriati</taxon>
        <taxon>Methanobacteriota</taxon>
        <taxon>Stenosarchaea group</taxon>
        <taxon>Halobacteria</taxon>
        <taxon>Halobacteriales</taxon>
        <taxon>Haloferacaceae</taxon>
    </lineage>
</organism>
<protein>
    <submittedName>
        <fullName evidence="3">SWIM zinc finger</fullName>
    </submittedName>
</protein>
<dbReference type="PROSITE" id="PS50966">
    <property type="entry name" value="ZF_SWIM"/>
    <property type="match status" value="1"/>
</dbReference>
<evidence type="ECO:0000313" key="4">
    <source>
        <dbReference type="Proteomes" id="UP000199451"/>
    </source>
</evidence>
<keyword evidence="1" id="KW-0479">Metal-binding</keyword>
<dbReference type="STRING" id="660521.SAMN04487949_3334"/>
<dbReference type="EMBL" id="FNHL01000005">
    <property type="protein sequence ID" value="SDN09238.1"/>
    <property type="molecule type" value="Genomic_DNA"/>
</dbReference>
<keyword evidence="1" id="KW-0863">Zinc-finger</keyword>
<feature type="domain" description="SWIM-type" evidence="2">
    <location>
        <begin position="47"/>
        <end position="82"/>
    </location>
</feature>
<dbReference type="Pfam" id="PF04434">
    <property type="entry name" value="SWIM"/>
    <property type="match status" value="1"/>
</dbReference>
<proteinExistence type="predicted"/>
<name>A0A1G9YJ56_9EURY</name>
<evidence type="ECO:0000259" key="2">
    <source>
        <dbReference type="PROSITE" id="PS50966"/>
    </source>
</evidence>